<reference evidence="2" key="1">
    <citation type="submission" date="2022-11" db="UniProtKB">
        <authorList>
            <consortium name="WormBaseParasite"/>
        </authorList>
    </citation>
    <scope>IDENTIFICATION</scope>
</reference>
<dbReference type="Proteomes" id="UP000887580">
    <property type="component" value="Unplaced"/>
</dbReference>
<proteinExistence type="predicted"/>
<evidence type="ECO:0000313" key="1">
    <source>
        <dbReference type="Proteomes" id="UP000887580"/>
    </source>
</evidence>
<sequence length="92" mass="10784">MPSTINFLFAIFATILPSVFADFWYMRSSASCGANRCQKEDYFHYYNCNGNYCDFHLQPWLFAIISFIVLSFLLSCFCTLLRFVCCSPNNRR</sequence>
<evidence type="ECO:0000313" key="2">
    <source>
        <dbReference type="WBParaSite" id="PS1159_v2.g22116.t1"/>
    </source>
</evidence>
<accession>A0AC35FXY5</accession>
<dbReference type="WBParaSite" id="PS1159_v2.g22116.t1">
    <property type="protein sequence ID" value="PS1159_v2.g22116.t1"/>
    <property type="gene ID" value="PS1159_v2.g22116"/>
</dbReference>
<protein>
    <submittedName>
        <fullName evidence="2">Uncharacterized protein</fullName>
    </submittedName>
</protein>
<organism evidence="1 2">
    <name type="scientific">Panagrolaimus sp. PS1159</name>
    <dbReference type="NCBI Taxonomy" id="55785"/>
    <lineage>
        <taxon>Eukaryota</taxon>
        <taxon>Metazoa</taxon>
        <taxon>Ecdysozoa</taxon>
        <taxon>Nematoda</taxon>
        <taxon>Chromadorea</taxon>
        <taxon>Rhabditida</taxon>
        <taxon>Tylenchina</taxon>
        <taxon>Panagrolaimomorpha</taxon>
        <taxon>Panagrolaimoidea</taxon>
        <taxon>Panagrolaimidae</taxon>
        <taxon>Panagrolaimus</taxon>
    </lineage>
</organism>
<name>A0AC35FXY5_9BILA</name>